<keyword evidence="4" id="KW-1185">Reference proteome</keyword>
<name>A0A9N7Y053_PLEPL</name>
<keyword evidence="2" id="KW-0472">Membrane</keyword>
<dbReference type="EMBL" id="CADEAL010000009">
    <property type="protein sequence ID" value="CAB1412590.1"/>
    <property type="molecule type" value="Genomic_DNA"/>
</dbReference>
<protein>
    <submittedName>
        <fullName evidence="3">Uncharacterized protein</fullName>
    </submittedName>
</protein>
<keyword evidence="2" id="KW-0812">Transmembrane</keyword>
<dbReference type="Proteomes" id="UP001153269">
    <property type="component" value="Unassembled WGS sequence"/>
</dbReference>
<keyword evidence="2" id="KW-1133">Transmembrane helix</keyword>
<proteinExistence type="predicted"/>
<sequence>MRSRRRWTDVSPHGKPLFDVILYDRFAILAVCYIIMMTHVQSAAGTVTAHAPMDHISDAIWSRNSPHSLAETETLSPLSTDISGDVVPSADGQRLAKENESISLRDGQDACKENDEESLRFGPAQSRRRQRAPRISGPRP</sequence>
<organism evidence="3 4">
    <name type="scientific">Pleuronectes platessa</name>
    <name type="common">European plaice</name>
    <dbReference type="NCBI Taxonomy" id="8262"/>
    <lineage>
        <taxon>Eukaryota</taxon>
        <taxon>Metazoa</taxon>
        <taxon>Chordata</taxon>
        <taxon>Craniata</taxon>
        <taxon>Vertebrata</taxon>
        <taxon>Euteleostomi</taxon>
        <taxon>Actinopterygii</taxon>
        <taxon>Neopterygii</taxon>
        <taxon>Teleostei</taxon>
        <taxon>Neoteleostei</taxon>
        <taxon>Acanthomorphata</taxon>
        <taxon>Carangaria</taxon>
        <taxon>Pleuronectiformes</taxon>
        <taxon>Pleuronectoidei</taxon>
        <taxon>Pleuronectidae</taxon>
        <taxon>Pleuronectes</taxon>
    </lineage>
</organism>
<evidence type="ECO:0000256" key="2">
    <source>
        <dbReference type="SAM" id="Phobius"/>
    </source>
</evidence>
<feature type="compositionally biased region" description="Basic and acidic residues" evidence="1">
    <location>
        <begin position="106"/>
        <end position="119"/>
    </location>
</feature>
<feature type="transmembrane region" description="Helical" evidence="2">
    <location>
        <begin position="21"/>
        <end position="40"/>
    </location>
</feature>
<accession>A0A9N7Y053</accession>
<feature type="region of interest" description="Disordered" evidence="1">
    <location>
        <begin position="66"/>
        <end position="140"/>
    </location>
</feature>
<feature type="compositionally biased region" description="Polar residues" evidence="1">
    <location>
        <begin position="66"/>
        <end position="82"/>
    </location>
</feature>
<evidence type="ECO:0000256" key="1">
    <source>
        <dbReference type="SAM" id="MobiDB-lite"/>
    </source>
</evidence>
<comment type="caution">
    <text evidence="3">The sequence shown here is derived from an EMBL/GenBank/DDBJ whole genome shotgun (WGS) entry which is preliminary data.</text>
</comment>
<gene>
    <name evidence="3" type="ORF">PLEPLA_LOCUS283</name>
</gene>
<reference evidence="3" key="1">
    <citation type="submission" date="2020-03" db="EMBL/GenBank/DDBJ databases">
        <authorList>
            <person name="Weist P."/>
        </authorList>
    </citation>
    <scope>NUCLEOTIDE SEQUENCE</scope>
</reference>
<dbReference type="AlphaFoldDB" id="A0A9N7Y053"/>
<evidence type="ECO:0000313" key="4">
    <source>
        <dbReference type="Proteomes" id="UP001153269"/>
    </source>
</evidence>
<evidence type="ECO:0000313" key="3">
    <source>
        <dbReference type="EMBL" id="CAB1412590.1"/>
    </source>
</evidence>